<name>A0ABS1HDD7_9BACL</name>
<dbReference type="RefSeq" id="WP_200750717.1">
    <property type="nucleotide sequence ID" value="NZ_JAEOAH010000087.1"/>
</dbReference>
<proteinExistence type="predicted"/>
<keyword evidence="1" id="KW-1133">Transmembrane helix</keyword>
<keyword evidence="3" id="KW-1185">Reference proteome</keyword>
<dbReference type="Proteomes" id="UP000618943">
    <property type="component" value="Unassembled WGS sequence"/>
</dbReference>
<comment type="caution">
    <text evidence="2">The sequence shown here is derived from an EMBL/GenBank/DDBJ whole genome shotgun (WGS) entry which is preliminary data.</text>
</comment>
<feature type="transmembrane region" description="Helical" evidence="1">
    <location>
        <begin position="194"/>
        <end position="213"/>
    </location>
</feature>
<dbReference type="Gene3D" id="1.10.287.950">
    <property type="entry name" value="Methyl-accepting chemotaxis protein"/>
    <property type="match status" value="1"/>
</dbReference>
<gene>
    <name evidence="2" type="ORF">JFL43_22100</name>
</gene>
<dbReference type="PANTHER" id="PTHR32089:SF112">
    <property type="entry name" value="LYSOZYME-LIKE PROTEIN-RELATED"/>
    <property type="match status" value="1"/>
</dbReference>
<sequence length="406" mass="44398">MKGMSKLSNKVFVFVVIAIVLIIAAFSITLYSNTNKSVEETIGSQTVRIGENVASQLDVEKFKEIVDHPEESELYWKLRDELNDIRVKNGVQYLYTMTKVEKGGKAKSLINGLPRDEEDAPIGSEESTIDDGIMKAVNKDGYYHSGIENFEGYGELLSAIVPMKDADGETIGLIGVDVAAGDVKEVKSEILKSILPIVMGITLVIGVISVFFIRRYTNHTLQPLTVLQEAVVEFSEGNIIGAEKKLESVKFKGNNEITRFEVAFSESLTKLKGTFTEVLHTSEELKSVIDQIGASAQTVHTSNNEIAGSILHIASGSEQQKVNNGEVINAMEEMVIGIQRMADSTSNISGASIDMTALVETGVKESEIVVEQIQNVEQSVLGTAEHVIEMGEKFRSIEEMVEVITS</sequence>
<dbReference type="PANTHER" id="PTHR32089">
    <property type="entry name" value="METHYL-ACCEPTING CHEMOTAXIS PROTEIN MCPB"/>
    <property type="match status" value="1"/>
</dbReference>
<evidence type="ECO:0000256" key="1">
    <source>
        <dbReference type="SAM" id="Phobius"/>
    </source>
</evidence>
<accession>A0ABS1HDD7</accession>
<keyword evidence="1" id="KW-0812">Transmembrane</keyword>
<dbReference type="SUPFAM" id="SSF58104">
    <property type="entry name" value="Methyl-accepting chemotaxis protein (MCP) signaling domain"/>
    <property type="match status" value="1"/>
</dbReference>
<protein>
    <submittedName>
        <fullName evidence="2">Methyl-accepting chemotaxis protein</fullName>
    </submittedName>
</protein>
<evidence type="ECO:0000313" key="2">
    <source>
        <dbReference type="EMBL" id="MBK3497450.1"/>
    </source>
</evidence>
<dbReference type="EMBL" id="JAEOAH010000087">
    <property type="protein sequence ID" value="MBK3497450.1"/>
    <property type="molecule type" value="Genomic_DNA"/>
</dbReference>
<feature type="non-terminal residue" evidence="2">
    <location>
        <position position="406"/>
    </location>
</feature>
<keyword evidence="1" id="KW-0472">Membrane</keyword>
<organism evidence="2 3">
    <name type="scientific">Viridibacillus soli</name>
    <dbReference type="NCBI Taxonomy" id="2798301"/>
    <lineage>
        <taxon>Bacteria</taxon>
        <taxon>Bacillati</taxon>
        <taxon>Bacillota</taxon>
        <taxon>Bacilli</taxon>
        <taxon>Bacillales</taxon>
        <taxon>Caryophanaceae</taxon>
        <taxon>Viridibacillus</taxon>
    </lineage>
</organism>
<reference evidence="2 3" key="1">
    <citation type="submission" date="2020-12" db="EMBL/GenBank/DDBJ databases">
        <title>YIM B01967 draft genome.</title>
        <authorList>
            <person name="Yan X."/>
        </authorList>
    </citation>
    <scope>NUCLEOTIDE SEQUENCE [LARGE SCALE GENOMIC DNA]</scope>
    <source>
        <strain evidence="2 3">YIM B01967</strain>
    </source>
</reference>
<feature type="transmembrane region" description="Helical" evidence="1">
    <location>
        <begin position="12"/>
        <end position="31"/>
    </location>
</feature>
<evidence type="ECO:0000313" key="3">
    <source>
        <dbReference type="Proteomes" id="UP000618943"/>
    </source>
</evidence>